<comment type="caution">
    <text evidence="1">The sequence shown here is derived from an EMBL/GenBank/DDBJ whole genome shotgun (WGS) entry which is preliminary data.</text>
</comment>
<dbReference type="AlphaFoldDB" id="A0AAI9Y3L2"/>
<name>A0AAI9Y3L2_9PEZI</name>
<accession>A0AAI9Y3L2</accession>
<gene>
    <name evidence="1" type="ORF">CCUS01_04825</name>
</gene>
<proteinExistence type="predicted"/>
<keyword evidence="2" id="KW-1185">Reference proteome</keyword>
<sequence>MSALCDGTVTPLPLLMSSHFCSSHLIRSVIFSPTTH</sequence>
<dbReference type="EMBL" id="MPDP01000124">
    <property type="protein sequence ID" value="KAK1478480.1"/>
    <property type="molecule type" value="Genomic_DNA"/>
</dbReference>
<reference evidence="1" key="1">
    <citation type="submission" date="2016-11" db="EMBL/GenBank/DDBJ databases">
        <title>The genome sequence of Colletotrichum cuscutae.</title>
        <authorList>
            <person name="Baroncelli R."/>
        </authorList>
    </citation>
    <scope>NUCLEOTIDE SEQUENCE</scope>
    <source>
        <strain evidence="1">IMI 304802</strain>
    </source>
</reference>
<protein>
    <submittedName>
        <fullName evidence="1">Uncharacterized protein</fullName>
    </submittedName>
</protein>
<dbReference type="Proteomes" id="UP001239213">
    <property type="component" value="Unassembled WGS sequence"/>
</dbReference>
<organism evidence="1 2">
    <name type="scientific">Colletotrichum cuscutae</name>
    <dbReference type="NCBI Taxonomy" id="1209917"/>
    <lineage>
        <taxon>Eukaryota</taxon>
        <taxon>Fungi</taxon>
        <taxon>Dikarya</taxon>
        <taxon>Ascomycota</taxon>
        <taxon>Pezizomycotina</taxon>
        <taxon>Sordariomycetes</taxon>
        <taxon>Hypocreomycetidae</taxon>
        <taxon>Glomerellales</taxon>
        <taxon>Glomerellaceae</taxon>
        <taxon>Colletotrichum</taxon>
        <taxon>Colletotrichum acutatum species complex</taxon>
    </lineage>
</organism>
<evidence type="ECO:0000313" key="2">
    <source>
        <dbReference type="Proteomes" id="UP001239213"/>
    </source>
</evidence>
<evidence type="ECO:0000313" key="1">
    <source>
        <dbReference type="EMBL" id="KAK1478480.1"/>
    </source>
</evidence>